<keyword evidence="3" id="KW-1185">Reference proteome</keyword>
<feature type="region of interest" description="Disordered" evidence="1">
    <location>
        <begin position="17"/>
        <end position="37"/>
    </location>
</feature>
<dbReference type="Proteomes" id="UP001149140">
    <property type="component" value="Unassembled WGS sequence"/>
</dbReference>
<sequence>MHAWVLVVVALAGVGCGGGSGRPRATASPSATKTPVAARASVPVVAGPWSAPVKARRTPLRCPVSSSRAGWPSRVLALGDGTYVKVWGRRPRLATVDARGHLLGQTELGARRVSGERALACGRGGQTAVAWTEYRRDGTAALKLARRGDAVTLDVVRGFYDDLPIGDVTLAFAPDGSLLVAYSIFHEVRAVVVAPSGDPGAPFKLGPAFEVTQVAAEIAANGRAVIAWTTIDAGEERNEHRRVYAVTGRLEALAPAQLVHRAAHLNAMAMTGQPGTELRLSVARNGRALLLWGLDHPEQFSESYSLWVAEAGPAGSFGRSRQLVGNGVPGDVAMRSDGTALAVWTNSAGLRASVHAPGRRFTAREPVLDGRIGEPRASFVDVRPRIAWENAFSVRAAP</sequence>
<protein>
    <submittedName>
        <fullName evidence="2">Uncharacterized protein</fullName>
    </submittedName>
</protein>
<evidence type="ECO:0000313" key="3">
    <source>
        <dbReference type="Proteomes" id="UP001149140"/>
    </source>
</evidence>
<dbReference type="RefSeq" id="WP_270044304.1">
    <property type="nucleotide sequence ID" value="NZ_JAPDOD010000041.1"/>
</dbReference>
<dbReference type="AlphaFoldDB" id="A0A9X3N0Z2"/>
<accession>A0A9X3N0Z2</accession>
<organism evidence="2 3">
    <name type="scientific">Solirubrobacter ginsenosidimutans</name>
    <dbReference type="NCBI Taxonomy" id="490573"/>
    <lineage>
        <taxon>Bacteria</taxon>
        <taxon>Bacillati</taxon>
        <taxon>Actinomycetota</taxon>
        <taxon>Thermoleophilia</taxon>
        <taxon>Solirubrobacterales</taxon>
        <taxon>Solirubrobacteraceae</taxon>
        <taxon>Solirubrobacter</taxon>
    </lineage>
</organism>
<comment type="caution">
    <text evidence="2">The sequence shown here is derived from an EMBL/GenBank/DDBJ whole genome shotgun (WGS) entry which is preliminary data.</text>
</comment>
<gene>
    <name evidence="2" type="ORF">OM076_32565</name>
</gene>
<name>A0A9X3N0Z2_9ACTN</name>
<evidence type="ECO:0000313" key="2">
    <source>
        <dbReference type="EMBL" id="MDA0165048.1"/>
    </source>
</evidence>
<evidence type="ECO:0000256" key="1">
    <source>
        <dbReference type="SAM" id="MobiDB-lite"/>
    </source>
</evidence>
<proteinExistence type="predicted"/>
<dbReference type="EMBL" id="JAPDOD010000041">
    <property type="protein sequence ID" value="MDA0165048.1"/>
    <property type="molecule type" value="Genomic_DNA"/>
</dbReference>
<reference evidence="2" key="1">
    <citation type="submission" date="2022-10" db="EMBL/GenBank/DDBJ databases">
        <title>The WGS of Solirubrobacter ginsenosidimutans DSM 21036.</title>
        <authorList>
            <person name="Jiang Z."/>
        </authorList>
    </citation>
    <scope>NUCLEOTIDE SEQUENCE</scope>
    <source>
        <strain evidence="2">DSM 21036</strain>
    </source>
</reference>